<dbReference type="AlphaFoldDB" id="A0A395IMY3"/>
<evidence type="ECO:0000256" key="1">
    <source>
        <dbReference type="SAM" id="MobiDB-lite"/>
    </source>
</evidence>
<gene>
    <name evidence="2" type="ORF">DID88_010313</name>
</gene>
<name>A0A395IMY3_9HELO</name>
<reference evidence="2 3" key="1">
    <citation type="submission" date="2018-06" db="EMBL/GenBank/DDBJ databases">
        <title>Genome Sequence of the Brown Rot Fungal Pathogen Monilinia fructigena.</title>
        <authorList>
            <person name="Landi L."/>
            <person name="De Miccolis Angelini R.M."/>
            <person name="Pollastro S."/>
            <person name="Abate D."/>
            <person name="Faretra F."/>
            <person name="Romanazzi G."/>
        </authorList>
    </citation>
    <scope>NUCLEOTIDE SEQUENCE [LARGE SCALE GENOMIC DNA]</scope>
    <source>
        <strain evidence="2 3">Mfrg269</strain>
    </source>
</reference>
<keyword evidence="3" id="KW-1185">Reference proteome</keyword>
<protein>
    <submittedName>
        <fullName evidence="2">Uncharacterized protein</fullName>
    </submittedName>
</protein>
<evidence type="ECO:0000313" key="3">
    <source>
        <dbReference type="Proteomes" id="UP000249056"/>
    </source>
</evidence>
<dbReference type="EMBL" id="QKRW01000033">
    <property type="protein sequence ID" value="RAL61234.1"/>
    <property type="molecule type" value="Genomic_DNA"/>
</dbReference>
<dbReference type="Proteomes" id="UP000249056">
    <property type="component" value="Unassembled WGS sequence"/>
</dbReference>
<feature type="region of interest" description="Disordered" evidence="1">
    <location>
        <begin position="1"/>
        <end position="34"/>
    </location>
</feature>
<evidence type="ECO:0000313" key="2">
    <source>
        <dbReference type="EMBL" id="RAL61234.1"/>
    </source>
</evidence>
<organism evidence="2 3">
    <name type="scientific">Monilinia fructigena</name>
    <dbReference type="NCBI Taxonomy" id="38457"/>
    <lineage>
        <taxon>Eukaryota</taxon>
        <taxon>Fungi</taxon>
        <taxon>Dikarya</taxon>
        <taxon>Ascomycota</taxon>
        <taxon>Pezizomycotina</taxon>
        <taxon>Leotiomycetes</taxon>
        <taxon>Helotiales</taxon>
        <taxon>Sclerotiniaceae</taxon>
        <taxon>Monilinia</taxon>
    </lineage>
</organism>
<accession>A0A395IMY3</accession>
<proteinExistence type="predicted"/>
<comment type="caution">
    <text evidence="2">The sequence shown here is derived from an EMBL/GenBank/DDBJ whole genome shotgun (WGS) entry which is preliminary data.</text>
</comment>
<feature type="compositionally biased region" description="Basic and acidic residues" evidence="1">
    <location>
        <begin position="1"/>
        <end position="25"/>
    </location>
</feature>
<sequence>MPEGADPEKSMPRGGKTKELPEGTRTELAPEDVIRRRGPMVTVAGRRHVRGNVETIMFLAAAAAAAAAADVGNDCKMVGWLNF</sequence>